<dbReference type="PANTHER" id="PTHR43174:SF1">
    <property type="entry name" value="UDP-N-ACETYLGLUCOSAMINE 2-EPIMERASE"/>
    <property type="match status" value="1"/>
</dbReference>
<evidence type="ECO:0000313" key="4">
    <source>
        <dbReference type="Proteomes" id="UP001354989"/>
    </source>
</evidence>
<dbReference type="InterPro" id="IPR029767">
    <property type="entry name" value="WecB-like"/>
</dbReference>
<proteinExistence type="inferred from homology"/>
<evidence type="ECO:0000256" key="1">
    <source>
        <dbReference type="RuleBase" id="RU003513"/>
    </source>
</evidence>
<accession>A0ABN6L5Z7</accession>
<dbReference type="SUPFAM" id="SSF53756">
    <property type="entry name" value="UDP-Glycosyltransferase/glycogen phosphorylase"/>
    <property type="match status" value="1"/>
</dbReference>
<keyword evidence="4" id="KW-1185">Reference proteome</keyword>
<organism evidence="3 4">
    <name type="scientific">Persicobacter psychrovividus</name>
    <dbReference type="NCBI Taxonomy" id="387638"/>
    <lineage>
        <taxon>Bacteria</taxon>
        <taxon>Pseudomonadati</taxon>
        <taxon>Bacteroidota</taxon>
        <taxon>Cytophagia</taxon>
        <taxon>Cytophagales</taxon>
        <taxon>Persicobacteraceae</taxon>
        <taxon>Persicobacter</taxon>
    </lineage>
</organism>
<gene>
    <name evidence="3" type="ORF">PEPS_08770</name>
</gene>
<protein>
    <submittedName>
        <fullName evidence="3">UDP-N-acetylglucosamine 2-epimerase (Non-hydrolyzing)</fullName>
    </submittedName>
</protein>
<dbReference type="InterPro" id="IPR003331">
    <property type="entry name" value="UDP_GlcNAc_Epimerase_2_dom"/>
</dbReference>
<name>A0ABN6L5Z7_9BACT</name>
<dbReference type="Proteomes" id="UP001354989">
    <property type="component" value="Chromosome"/>
</dbReference>
<evidence type="ECO:0000259" key="2">
    <source>
        <dbReference type="Pfam" id="PF02350"/>
    </source>
</evidence>
<dbReference type="EMBL" id="AP025292">
    <property type="protein sequence ID" value="BDC98596.1"/>
    <property type="molecule type" value="Genomic_DNA"/>
</dbReference>
<dbReference type="CDD" id="cd03786">
    <property type="entry name" value="GTB_UDP-GlcNAc_2-Epimerase"/>
    <property type="match status" value="1"/>
</dbReference>
<dbReference type="Gene3D" id="3.40.50.2000">
    <property type="entry name" value="Glycogen Phosphorylase B"/>
    <property type="match status" value="2"/>
</dbReference>
<sequence>MKILIVIGTRPNFIKVTQFKRLAAAHYPQLEIKMVHTGQHYDEKMANIFFDQFELRPDFFLNIPAASPTRQLAEIMIRMENLIDTEFTPDLMIVPGDVNSTLAAALVANKKGIKLAHLESGLRSFDREMPEEWNRLLVDEMSDFYFVTEPSGLKYLAGEGKKGQCFHVGNTMIDTMVAFEQEIQQSDVLSRLSIGEAAFALMTIHRPSNVDTADGIRTLIHLLRYLNDRMKVVFPIHPRTRKRITDFGFEQDFQQLKNIITTEPLGYFDFQKLVASCDMVLTDSGGIQEETTFRGVPCLTLRENTERPITVETGTNTLVPFQLDVLQSYIDAILRKDYKTGECPALWDGKATARILACIASHSS</sequence>
<keyword evidence="1" id="KW-0413">Isomerase</keyword>
<dbReference type="NCBIfam" id="TIGR00236">
    <property type="entry name" value="wecB"/>
    <property type="match status" value="1"/>
</dbReference>
<feature type="domain" description="UDP-N-acetylglucosamine 2-epimerase" evidence="2">
    <location>
        <begin position="27"/>
        <end position="359"/>
    </location>
</feature>
<comment type="similarity">
    <text evidence="1">Belongs to the UDP-N-acetylglucosamine 2-epimerase family.</text>
</comment>
<evidence type="ECO:0000313" key="3">
    <source>
        <dbReference type="EMBL" id="BDC98596.1"/>
    </source>
</evidence>
<dbReference type="RefSeq" id="WP_338397755.1">
    <property type="nucleotide sequence ID" value="NZ_AP025292.1"/>
</dbReference>
<dbReference type="Pfam" id="PF02350">
    <property type="entry name" value="Epimerase_2"/>
    <property type="match status" value="1"/>
</dbReference>
<reference evidence="3 4" key="1">
    <citation type="submission" date="2021-12" db="EMBL/GenBank/DDBJ databases">
        <title>Genome sequencing of bacteria with rrn-lacking chromosome and rrn-plasmid.</title>
        <authorList>
            <person name="Anda M."/>
            <person name="Iwasaki W."/>
        </authorList>
    </citation>
    <scope>NUCLEOTIDE SEQUENCE [LARGE SCALE GENOMIC DNA]</scope>
    <source>
        <strain evidence="3 4">NBRC 101262</strain>
    </source>
</reference>
<dbReference type="PANTHER" id="PTHR43174">
    <property type="entry name" value="UDP-N-ACETYLGLUCOSAMINE 2-EPIMERASE"/>
    <property type="match status" value="1"/>
</dbReference>